<proteinExistence type="predicted"/>
<dbReference type="SMART" id="SM00046">
    <property type="entry name" value="DAGKc"/>
    <property type="match status" value="1"/>
</dbReference>
<dbReference type="Pfam" id="PF00781">
    <property type="entry name" value="DAGK_cat"/>
    <property type="match status" value="1"/>
</dbReference>
<dbReference type="GO" id="GO:0016301">
    <property type="term" value="F:kinase activity"/>
    <property type="evidence" value="ECO:0007669"/>
    <property type="project" value="UniProtKB-KW"/>
</dbReference>
<dbReference type="SUPFAM" id="SSF111331">
    <property type="entry name" value="NAD kinase/diacylglycerol kinase-like"/>
    <property type="match status" value="1"/>
</dbReference>
<reference evidence="7" key="1">
    <citation type="submission" date="2020-05" db="EMBL/GenBank/DDBJ databases">
        <title>Frigoriglobus tundricola gen. nov., sp. nov., a psychrotolerant cellulolytic planctomycete of the family Gemmataceae with two divergent copies of 16S rRNA gene.</title>
        <authorList>
            <person name="Kulichevskaya I.S."/>
            <person name="Ivanova A.A."/>
            <person name="Naumoff D.G."/>
            <person name="Beletsky A.V."/>
            <person name="Rijpstra W.I.C."/>
            <person name="Sinninghe Damste J.S."/>
            <person name="Mardanov A.V."/>
            <person name="Ravin N.V."/>
            <person name="Dedysh S.N."/>
        </authorList>
    </citation>
    <scope>NUCLEOTIDE SEQUENCE [LARGE SCALE GENOMIC DNA]</scope>
    <source>
        <strain evidence="7">PL17</strain>
    </source>
</reference>
<organism evidence="6 7">
    <name type="scientific">Frigoriglobus tundricola</name>
    <dbReference type="NCBI Taxonomy" id="2774151"/>
    <lineage>
        <taxon>Bacteria</taxon>
        <taxon>Pseudomonadati</taxon>
        <taxon>Planctomycetota</taxon>
        <taxon>Planctomycetia</taxon>
        <taxon>Gemmatales</taxon>
        <taxon>Gemmataceae</taxon>
        <taxon>Frigoriglobus</taxon>
    </lineage>
</organism>
<gene>
    <name evidence="6" type="ORF">FTUN_6896</name>
</gene>
<protein>
    <submittedName>
        <fullName evidence="6">Transcription regulator</fullName>
    </submittedName>
</protein>
<sequence>MNTICVIYNPAAGRGRAERLLKSLPPALAAGVELRPTVRAGHAIGLARQASAEGFAKVIAAGGDGTVHEVANGVLQSGRRDVVFGVWPLGSANDFAFTLGMDRWWQVHDRNPPTDTLAIDVGRVTGAGREVYFVCNLGIGFNGMVNGEARRTRWMKGLPLYAWAFVKAMVKHFDEPTMTVRFDAREVTVPTLALSVLNGQREGNFPLRPDAKLTDGLLDYMHATRLTRWHLLRFLPAMVRGTLPENHKLVTLGRASRIAVRSERPLCVHADGEFVCVPEDGFREVVAEVLPARLRVEVYPPALYGGRK</sequence>
<keyword evidence="3" id="KW-0418">Kinase</keyword>
<evidence type="ECO:0000256" key="2">
    <source>
        <dbReference type="ARBA" id="ARBA00022741"/>
    </source>
</evidence>
<evidence type="ECO:0000256" key="3">
    <source>
        <dbReference type="ARBA" id="ARBA00022777"/>
    </source>
</evidence>
<dbReference type="InterPro" id="IPR016064">
    <property type="entry name" value="NAD/diacylglycerol_kinase_sf"/>
</dbReference>
<dbReference type="GO" id="GO:0005524">
    <property type="term" value="F:ATP binding"/>
    <property type="evidence" value="ECO:0007669"/>
    <property type="project" value="UniProtKB-KW"/>
</dbReference>
<accession>A0A6M5Z1E1</accession>
<dbReference type="AlphaFoldDB" id="A0A6M5Z1E1"/>
<name>A0A6M5Z1E1_9BACT</name>
<keyword evidence="2" id="KW-0547">Nucleotide-binding</keyword>
<dbReference type="InterPro" id="IPR050187">
    <property type="entry name" value="Lipid_Phosphate_FormReg"/>
</dbReference>
<dbReference type="InterPro" id="IPR001206">
    <property type="entry name" value="Diacylglycerol_kinase_cat_dom"/>
</dbReference>
<evidence type="ECO:0000256" key="1">
    <source>
        <dbReference type="ARBA" id="ARBA00022679"/>
    </source>
</evidence>
<dbReference type="KEGG" id="ftj:FTUN_6896"/>
<dbReference type="PROSITE" id="PS50146">
    <property type="entry name" value="DAGK"/>
    <property type="match status" value="1"/>
</dbReference>
<keyword evidence="7" id="KW-1185">Reference proteome</keyword>
<feature type="domain" description="DAGKc" evidence="5">
    <location>
        <begin position="1"/>
        <end position="128"/>
    </location>
</feature>
<dbReference type="Pfam" id="PF19279">
    <property type="entry name" value="YegS_C"/>
    <property type="match status" value="1"/>
</dbReference>
<dbReference type="InterPro" id="IPR045540">
    <property type="entry name" value="YegS/DAGK_C"/>
</dbReference>
<dbReference type="InterPro" id="IPR017438">
    <property type="entry name" value="ATP-NAD_kinase_N"/>
</dbReference>
<dbReference type="EMBL" id="CP053452">
    <property type="protein sequence ID" value="QJW99293.1"/>
    <property type="molecule type" value="Genomic_DNA"/>
</dbReference>
<dbReference type="Proteomes" id="UP000503447">
    <property type="component" value="Chromosome"/>
</dbReference>
<dbReference type="PANTHER" id="PTHR12358">
    <property type="entry name" value="SPHINGOSINE KINASE"/>
    <property type="match status" value="1"/>
</dbReference>
<dbReference type="PANTHER" id="PTHR12358:SF54">
    <property type="entry name" value="SPHINGOSINE KINASE RELATED PROTEIN"/>
    <property type="match status" value="1"/>
</dbReference>
<evidence type="ECO:0000256" key="4">
    <source>
        <dbReference type="ARBA" id="ARBA00022840"/>
    </source>
</evidence>
<evidence type="ECO:0000259" key="5">
    <source>
        <dbReference type="PROSITE" id="PS50146"/>
    </source>
</evidence>
<evidence type="ECO:0000313" key="6">
    <source>
        <dbReference type="EMBL" id="QJW99293.1"/>
    </source>
</evidence>
<keyword evidence="1" id="KW-0808">Transferase</keyword>
<evidence type="ECO:0000313" key="7">
    <source>
        <dbReference type="Proteomes" id="UP000503447"/>
    </source>
</evidence>
<keyword evidence="4" id="KW-0067">ATP-binding</keyword>
<dbReference type="RefSeq" id="WP_171474276.1">
    <property type="nucleotide sequence ID" value="NZ_CP053452.2"/>
</dbReference>
<dbReference type="Gene3D" id="2.60.200.40">
    <property type="match status" value="1"/>
</dbReference>
<dbReference type="Gene3D" id="3.40.50.10330">
    <property type="entry name" value="Probable inorganic polyphosphate/atp-NAD kinase, domain 1"/>
    <property type="match status" value="1"/>
</dbReference>